<comment type="subcellular location">
    <subcellularLocation>
        <location evidence="1">Cell membrane</location>
        <topology evidence="1">Multi-pass membrane protein</topology>
    </subcellularLocation>
</comment>
<evidence type="ECO:0000259" key="7">
    <source>
        <dbReference type="Pfam" id="PF02687"/>
    </source>
</evidence>
<dbReference type="InterPro" id="IPR051125">
    <property type="entry name" value="ABC-4/HrtB_transporter"/>
</dbReference>
<keyword evidence="4 6" id="KW-1133">Transmembrane helix</keyword>
<evidence type="ECO:0000256" key="3">
    <source>
        <dbReference type="ARBA" id="ARBA00022692"/>
    </source>
</evidence>
<proteinExistence type="predicted"/>
<evidence type="ECO:0000313" key="9">
    <source>
        <dbReference type="Proteomes" id="UP001597297"/>
    </source>
</evidence>
<reference evidence="9" key="1">
    <citation type="journal article" date="2019" name="Int. J. Syst. Evol. Microbiol.">
        <title>The Global Catalogue of Microorganisms (GCM) 10K type strain sequencing project: providing services to taxonomists for standard genome sequencing and annotation.</title>
        <authorList>
            <consortium name="The Broad Institute Genomics Platform"/>
            <consortium name="The Broad Institute Genome Sequencing Center for Infectious Disease"/>
            <person name="Wu L."/>
            <person name="Ma J."/>
        </authorList>
    </citation>
    <scope>NUCLEOTIDE SEQUENCE [LARGE SCALE GENOMIC DNA]</scope>
    <source>
        <strain evidence="9">JCM 16545</strain>
    </source>
</reference>
<name>A0ABW5E2P3_9BACT</name>
<sequence length="382" mass="40777">MLPFTYALRNLFRDPARLLQTVGGAALVVLLLIAAVALNEGMNSVLENSGSTKNVILMGKGSEESIERSEVPLSAESAVATSVRGLQEVLGVSAVSGEIFYQAPLHIAQGKESQALLRGVLENALLVHRSVQLIDGRFPQSGEVMVGHLAHRKLGVAEEDLAVGESLYFGDTELKIAGRFIAPGTVLESEVWFDRNDLAVLTQRDSLSSVTVRMDAAEFEDVEVFTLQRNDLELAAISEQGYYDKLSTFYEPIKVMTWVTAALVAAGALFGGLNTLYAAFAARIREMATLQSIGFTRKALFVSLIQESLLATLTGTLVAFILGYFILDGLAVPFSIGTFTLTLTPSVIGVGLITGVLLGTIGTLPPAIRCLAPSLPSALRSS</sequence>
<evidence type="ECO:0000256" key="6">
    <source>
        <dbReference type="SAM" id="Phobius"/>
    </source>
</evidence>
<dbReference type="Pfam" id="PF02687">
    <property type="entry name" value="FtsX"/>
    <property type="match status" value="1"/>
</dbReference>
<evidence type="ECO:0000256" key="5">
    <source>
        <dbReference type="ARBA" id="ARBA00023136"/>
    </source>
</evidence>
<comment type="caution">
    <text evidence="8">The sequence shown here is derived from an EMBL/GenBank/DDBJ whole genome shotgun (WGS) entry which is preliminary data.</text>
</comment>
<feature type="transmembrane region" description="Helical" evidence="6">
    <location>
        <begin position="255"/>
        <end position="280"/>
    </location>
</feature>
<dbReference type="Proteomes" id="UP001597297">
    <property type="component" value="Unassembled WGS sequence"/>
</dbReference>
<protein>
    <submittedName>
        <fullName evidence="8">ABC transporter permease</fullName>
    </submittedName>
</protein>
<keyword evidence="3 6" id="KW-0812">Transmembrane</keyword>
<gene>
    <name evidence="8" type="ORF">ACFSQZ_07220</name>
</gene>
<evidence type="ECO:0000313" key="8">
    <source>
        <dbReference type="EMBL" id="MFD2276253.1"/>
    </source>
</evidence>
<feature type="transmembrane region" description="Helical" evidence="6">
    <location>
        <begin position="347"/>
        <end position="372"/>
    </location>
</feature>
<feature type="transmembrane region" description="Helical" evidence="6">
    <location>
        <begin position="300"/>
        <end position="327"/>
    </location>
</feature>
<evidence type="ECO:0000256" key="1">
    <source>
        <dbReference type="ARBA" id="ARBA00004651"/>
    </source>
</evidence>
<keyword evidence="9" id="KW-1185">Reference proteome</keyword>
<dbReference type="PANTHER" id="PTHR43738">
    <property type="entry name" value="ABC TRANSPORTER, MEMBRANE PROTEIN"/>
    <property type="match status" value="1"/>
</dbReference>
<dbReference type="PANTHER" id="PTHR43738:SF3">
    <property type="entry name" value="ABC TRANSPORTER PERMEASE"/>
    <property type="match status" value="1"/>
</dbReference>
<organism evidence="8 9">
    <name type="scientific">Rubritalea spongiae</name>
    <dbReference type="NCBI Taxonomy" id="430797"/>
    <lineage>
        <taxon>Bacteria</taxon>
        <taxon>Pseudomonadati</taxon>
        <taxon>Verrucomicrobiota</taxon>
        <taxon>Verrucomicrobiia</taxon>
        <taxon>Verrucomicrobiales</taxon>
        <taxon>Rubritaleaceae</taxon>
        <taxon>Rubritalea</taxon>
    </lineage>
</organism>
<feature type="domain" description="ABC3 transporter permease C-terminal" evidence="7">
    <location>
        <begin position="259"/>
        <end position="370"/>
    </location>
</feature>
<feature type="transmembrane region" description="Helical" evidence="6">
    <location>
        <begin position="18"/>
        <end position="38"/>
    </location>
</feature>
<dbReference type="EMBL" id="JBHUJC010000020">
    <property type="protein sequence ID" value="MFD2276253.1"/>
    <property type="molecule type" value="Genomic_DNA"/>
</dbReference>
<dbReference type="RefSeq" id="WP_377094407.1">
    <property type="nucleotide sequence ID" value="NZ_JBHSJM010000001.1"/>
</dbReference>
<keyword evidence="2" id="KW-1003">Cell membrane</keyword>
<accession>A0ABW5E2P3</accession>
<dbReference type="InterPro" id="IPR003838">
    <property type="entry name" value="ABC3_permease_C"/>
</dbReference>
<evidence type="ECO:0000256" key="4">
    <source>
        <dbReference type="ARBA" id="ARBA00022989"/>
    </source>
</evidence>
<keyword evidence="5 6" id="KW-0472">Membrane</keyword>
<evidence type="ECO:0000256" key="2">
    <source>
        <dbReference type="ARBA" id="ARBA00022475"/>
    </source>
</evidence>